<keyword evidence="2" id="KW-0645">Protease</keyword>
<feature type="compositionally biased region" description="Polar residues" evidence="8">
    <location>
        <begin position="676"/>
        <end position="686"/>
    </location>
</feature>
<evidence type="ECO:0000313" key="12">
    <source>
        <dbReference type="Proteomes" id="UP000297258"/>
    </source>
</evidence>
<keyword evidence="4" id="KW-0378">Hydrolase</keyword>
<dbReference type="InterPro" id="IPR027268">
    <property type="entry name" value="Peptidase_M4/M1_CTD_sf"/>
</dbReference>
<dbReference type="Proteomes" id="UP000297258">
    <property type="component" value="Unassembled WGS sequence"/>
</dbReference>
<evidence type="ECO:0000256" key="5">
    <source>
        <dbReference type="ARBA" id="ARBA00022833"/>
    </source>
</evidence>
<gene>
    <name evidence="11" type="ORF">E4O92_21985</name>
</gene>
<feature type="signal peptide" evidence="9">
    <location>
        <begin position="1"/>
        <end position="25"/>
    </location>
</feature>
<keyword evidence="3" id="KW-0479">Metal-binding</keyword>
<dbReference type="SUPFAM" id="SSF48726">
    <property type="entry name" value="Immunoglobulin"/>
    <property type="match status" value="1"/>
</dbReference>
<evidence type="ECO:0000256" key="9">
    <source>
        <dbReference type="SAM" id="SignalP"/>
    </source>
</evidence>
<dbReference type="Pfam" id="PF02868">
    <property type="entry name" value="Peptidase_M4_C"/>
    <property type="match status" value="1"/>
</dbReference>
<keyword evidence="5" id="KW-0862">Zinc</keyword>
<protein>
    <submittedName>
        <fullName evidence="11">M4 family peptidase</fullName>
    </submittedName>
</protein>
<dbReference type="InterPro" id="IPR050728">
    <property type="entry name" value="Zinc_Metalloprotease_M4"/>
</dbReference>
<dbReference type="Gene3D" id="2.60.40.10">
    <property type="entry name" value="Immunoglobulins"/>
    <property type="match status" value="1"/>
</dbReference>
<keyword evidence="12" id="KW-1185">Reference proteome</keyword>
<dbReference type="InterPro" id="IPR013856">
    <property type="entry name" value="Peptidase_M4_domain"/>
</dbReference>
<evidence type="ECO:0000256" key="8">
    <source>
        <dbReference type="SAM" id="MobiDB-lite"/>
    </source>
</evidence>
<dbReference type="EMBL" id="SPUM01000140">
    <property type="protein sequence ID" value="TFW28323.1"/>
    <property type="molecule type" value="Genomic_DNA"/>
</dbReference>
<evidence type="ECO:0000256" key="2">
    <source>
        <dbReference type="ARBA" id="ARBA00022670"/>
    </source>
</evidence>
<evidence type="ECO:0000256" key="6">
    <source>
        <dbReference type="ARBA" id="ARBA00023049"/>
    </source>
</evidence>
<dbReference type="PROSITE" id="PS50835">
    <property type="entry name" value="IG_LIKE"/>
    <property type="match status" value="1"/>
</dbReference>
<comment type="similarity">
    <text evidence="1">Belongs to the peptidase M4 family.</text>
</comment>
<feature type="active site" evidence="7">
    <location>
        <position position="402"/>
    </location>
</feature>
<keyword evidence="9" id="KW-0732">Signal</keyword>
<organism evidence="11 12">
    <name type="scientific">Massilia horti</name>
    <dbReference type="NCBI Taxonomy" id="2562153"/>
    <lineage>
        <taxon>Bacteria</taxon>
        <taxon>Pseudomonadati</taxon>
        <taxon>Pseudomonadota</taxon>
        <taxon>Betaproteobacteria</taxon>
        <taxon>Burkholderiales</taxon>
        <taxon>Oxalobacteraceae</taxon>
        <taxon>Telluria group</taxon>
        <taxon>Massilia</taxon>
    </lineage>
</organism>
<name>A0A4Y9SUI9_9BURK</name>
<feature type="compositionally biased region" description="Low complexity" evidence="8">
    <location>
        <begin position="687"/>
        <end position="702"/>
    </location>
</feature>
<evidence type="ECO:0000256" key="7">
    <source>
        <dbReference type="PIRSR" id="PIRSR623612-1"/>
    </source>
</evidence>
<dbReference type="GO" id="GO:0046872">
    <property type="term" value="F:metal ion binding"/>
    <property type="evidence" value="ECO:0007669"/>
    <property type="project" value="UniProtKB-KW"/>
</dbReference>
<feature type="active site" description="Proton donor" evidence="7">
    <location>
        <position position="494"/>
    </location>
</feature>
<feature type="chain" id="PRO_5021239136" evidence="9">
    <location>
        <begin position="26"/>
        <end position="855"/>
    </location>
</feature>
<dbReference type="PANTHER" id="PTHR33794:SF1">
    <property type="entry name" value="BACILLOLYSIN"/>
    <property type="match status" value="1"/>
</dbReference>
<dbReference type="PRINTS" id="PR00730">
    <property type="entry name" value="THERMOLYSIN"/>
</dbReference>
<evidence type="ECO:0000256" key="1">
    <source>
        <dbReference type="ARBA" id="ARBA00009388"/>
    </source>
</evidence>
<keyword evidence="6" id="KW-0482">Metalloprotease</keyword>
<dbReference type="SUPFAM" id="SSF55486">
    <property type="entry name" value="Metalloproteases ('zincins'), catalytic domain"/>
    <property type="match status" value="1"/>
</dbReference>
<evidence type="ECO:0000259" key="10">
    <source>
        <dbReference type="PROSITE" id="PS50835"/>
    </source>
</evidence>
<feature type="region of interest" description="Disordered" evidence="8">
    <location>
        <begin position="671"/>
        <end position="702"/>
    </location>
</feature>
<dbReference type="CDD" id="cd09597">
    <property type="entry name" value="M4_TLP"/>
    <property type="match status" value="1"/>
</dbReference>
<dbReference type="OrthoDB" id="5378341at2"/>
<dbReference type="PANTHER" id="PTHR33794">
    <property type="entry name" value="BACILLOLYSIN"/>
    <property type="match status" value="1"/>
</dbReference>
<dbReference type="InterPro" id="IPR013783">
    <property type="entry name" value="Ig-like_fold"/>
</dbReference>
<evidence type="ECO:0000313" key="11">
    <source>
        <dbReference type="EMBL" id="TFW28323.1"/>
    </source>
</evidence>
<accession>A0A4Y9SUI9</accession>
<dbReference type="Gene3D" id="3.10.450.490">
    <property type="match status" value="1"/>
</dbReference>
<dbReference type="GO" id="GO:0006508">
    <property type="term" value="P:proteolysis"/>
    <property type="evidence" value="ECO:0007669"/>
    <property type="project" value="UniProtKB-KW"/>
</dbReference>
<dbReference type="InterPro" id="IPR036179">
    <property type="entry name" value="Ig-like_dom_sf"/>
</dbReference>
<dbReference type="InterPro" id="IPR023612">
    <property type="entry name" value="Peptidase_M4"/>
</dbReference>
<dbReference type="GO" id="GO:0004222">
    <property type="term" value="F:metalloendopeptidase activity"/>
    <property type="evidence" value="ECO:0007669"/>
    <property type="project" value="InterPro"/>
</dbReference>
<dbReference type="InterPro" id="IPR007110">
    <property type="entry name" value="Ig-like_dom"/>
</dbReference>
<evidence type="ECO:0000256" key="4">
    <source>
        <dbReference type="ARBA" id="ARBA00022801"/>
    </source>
</evidence>
<evidence type="ECO:0000256" key="3">
    <source>
        <dbReference type="ARBA" id="ARBA00022723"/>
    </source>
</evidence>
<dbReference type="InterPro" id="IPR001570">
    <property type="entry name" value="Peptidase_M4_C_domain"/>
</dbReference>
<feature type="domain" description="Ig-like" evidence="10">
    <location>
        <begin position="604"/>
        <end position="689"/>
    </location>
</feature>
<sequence>MNLRKTILAASIAALPLVVSSQLEAATIKTPIPLAGLRMAAPVAPSAQKAAVLEAKLNALRPKYGLDQDHGLKLAAQHPGAIGTHISRFAHTYKGVRIFQSESVVVTDDAGNIVSESLADRRSGLGKGESSAALGGRFANFDVTPSISPNAAIDLAVKTIVKQATHAVPPSAELVIYPVMRRVRVPEAANKIESELNAVDLVDEVTGYELAYLVQTRLVSGSRPVYRDTIVSARDGRVLAQWNSLMTDVGVGNSQYNGQVPITTTKDSSGFTMRDPLRGTGGRFGGNAITNANHLSTPGPIYSNSTNTWGDGAQYNGGSTTSVNGQTAAVNAAWGLMNTYDTLKNVLGWHSLDGQNTATYINAHVFTNYDNAYYDDSCKCMYIGDGGSYFYSLGSIDVIGHEMGHGVTAATSNLTYAGESGGLNESASDINGEMTEAYARNGGTGDVVPASGNDWMMGKEISKSGSPLRWLYKPSKDGMSPDAWSSNIGNLDVHYSSGPNNRMFYFLSQGSSADSGSDYYSRFLTKSPAAMTGIGNDKAYRIWFRALTTKFTSSTNYADARAKVLQAAQELYGADSKEAIAVQRAYAAINVGADVDETPAPSGPVSIGTHPQSATVQAGATATFSVKAAGGTPPYSYQWMRNGADIGAATSASYSLTAQESDNGARFSVKVGDSASPPTSATSNEATLTVSSSTPTPTPTDVVSNGSFEYGVTGWHGTTGVIGSWKGFPQVAFDGTYFAYMGGNGRRVTETLTQQVTIPAAALSAQLSFALHIDTAETSRITAYDRLTVAVKNSSGTVLRTLATYSNLNAASGYQIRTFDLSQFRGQSVVLSFAMTEDVSLQTTFAVDQVVLLTK</sequence>
<proteinExistence type="inferred from homology"/>
<dbReference type="Gene3D" id="1.10.390.10">
    <property type="entry name" value="Neutral Protease Domain 2"/>
    <property type="match status" value="1"/>
</dbReference>
<dbReference type="Gene3D" id="3.10.170.10">
    <property type="match status" value="1"/>
</dbReference>
<dbReference type="AlphaFoldDB" id="A0A4Y9SUI9"/>
<dbReference type="RefSeq" id="WP_135191807.1">
    <property type="nucleotide sequence ID" value="NZ_SPUM01000140.1"/>
</dbReference>
<comment type="caution">
    <text evidence="11">The sequence shown here is derived from an EMBL/GenBank/DDBJ whole genome shotgun (WGS) entry which is preliminary data.</text>
</comment>
<dbReference type="Pfam" id="PF01447">
    <property type="entry name" value="Peptidase_M4"/>
    <property type="match status" value="1"/>
</dbReference>
<reference evidence="11 12" key="1">
    <citation type="submission" date="2019-03" db="EMBL/GenBank/DDBJ databases">
        <title>Draft genome of Massilia hortus sp. nov., a novel bacterial species of the Oxalobacteraceae family.</title>
        <authorList>
            <person name="Peta V."/>
            <person name="Raths R."/>
            <person name="Bucking H."/>
        </authorList>
    </citation>
    <scope>NUCLEOTIDE SEQUENCE [LARGE SCALE GENOMIC DNA]</scope>
    <source>
        <strain evidence="11 12">ONC3</strain>
    </source>
</reference>